<comment type="similarity">
    <text evidence="1">Belongs to the bacterial solute-binding protein 7 family.</text>
</comment>
<dbReference type="PANTHER" id="PTHR33376">
    <property type="match status" value="1"/>
</dbReference>
<proteinExistence type="inferred from homology"/>
<dbReference type="NCBIfam" id="TIGR00787">
    <property type="entry name" value="dctP"/>
    <property type="match status" value="1"/>
</dbReference>
<dbReference type="PANTHER" id="PTHR33376:SF7">
    <property type="entry name" value="C4-DICARBOXYLATE-BINDING PROTEIN DCTB"/>
    <property type="match status" value="1"/>
</dbReference>
<evidence type="ECO:0000313" key="5">
    <source>
        <dbReference type="Proteomes" id="UP001332192"/>
    </source>
</evidence>
<evidence type="ECO:0000256" key="1">
    <source>
        <dbReference type="ARBA" id="ARBA00009023"/>
    </source>
</evidence>
<dbReference type="NCBIfam" id="NF037995">
    <property type="entry name" value="TRAP_S1"/>
    <property type="match status" value="1"/>
</dbReference>
<dbReference type="CDD" id="cd13675">
    <property type="entry name" value="PBP2_TRAP_SBP_like_5"/>
    <property type="match status" value="1"/>
</dbReference>
<accession>A0ABZ1BU56</accession>
<reference evidence="4 5" key="1">
    <citation type="journal article" date="2024" name="Front. Microbiol.">
        <title>Novel thermophilic genera Geochorda gen. nov. and Carboxydochorda gen. nov. from the deep terrestrial subsurface reveal the ecophysiological diversity in the class Limnochordia.</title>
        <authorList>
            <person name="Karnachuk O.V."/>
            <person name="Lukina A.P."/>
            <person name="Avakyan M.R."/>
            <person name="Kadnikov V.V."/>
            <person name="Begmatov S."/>
            <person name="Beletsky A.V."/>
            <person name="Vlasova K.G."/>
            <person name="Novikov A.A."/>
            <person name="Shcherbakova V.A."/>
            <person name="Mardanov A.V."/>
            <person name="Ravin N.V."/>
        </authorList>
    </citation>
    <scope>NUCLEOTIDE SEQUENCE [LARGE SCALE GENOMIC DNA]</scope>
    <source>
        <strain evidence="4 5">L945</strain>
    </source>
</reference>
<dbReference type="InterPro" id="IPR018389">
    <property type="entry name" value="DctP_fam"/>
</dbReference>
<dbReference type="RefSeq" id="WP_324715428.1">
    <property type="nucleotide sequence ID" value="NZ_CP141615.1"/>
</dbReference>
<sequence length="354" mass="39162">MARWRGARDEDGSRRRVARWVHAGVALLGFAWLLGAGVSPRPQAQAAGAPVVLKLGHVVPTGHPYHFGATQFARLVGERTGGRVRIDVYPAGQLGPGEREEVEALQLGGIDLVVTGTAVLSNFLPDFGVMDLPFLFRDYRHVDAVLDGPVGRRLLDRLNGADLHITGLALWEQGFRYLTNSRRPILSPADVRGLKIRVQENPIHVDSFNALGANATPMAWGEVYTALQQHVIDGQENPIPVLTSARLYEVQKYLAMTGHFYAPAILLINTERFRSLPADVQQILVDTAREVSRSERQEARRMEAQQVEELKQLGMQVTTPDKEAFRKAMQGVYDKYRARFGSLIDEIQKAGAGS</sequence>
<keyword evidence="2" id="KW-0813">Transport</keyword>
<keyword evidence="3" id="KW-0732">Signal</keyword>
<organism evidence="4 5">
    <name type="scientific">Carboxydichorda subterranea</name>
    <dbReference type="NCBI Taxonomy" id="3109565"/>
    <lineage>
        <taxon>Bacteria</taxon>
        <taxon>Bacillati</taxon>
        <taxon>Bacillota</taxon>
        <taxon>Limnochordia</taxon>
        <taxon>Limnochordales</taxon>
        <taxon>Geochordaceae</taxon>
        <taxon>Carboxydichorda</taxon>
    </lineage>
</organism>
<dbReference type="Proteomes" id="UP001332192">
    <property type="component" value="Chromosome"/>
</dbReference>
<protein>
    <submittedName>
        <fullName evidence="4">TRAP transporter substrate-binding protein</fullName>
    </submittedName>
</protein>
<dbReference type="Pfam" id="PF03480">
    <property type="entry name" value="DctP"/>
    <property type="match status" value="1"/>
</dbReference>
<keyword evidence="5" id="KW-1185">Reference proteome</keyword>
<dbReference type="InterPro" id="IPR038404">
    <property type="entry name" value="TRAP_DctP_sf"/>
</dbReference>
<dbReference type="Gene3D" id="3.40.190.170">
    <property type="entry name" value="Bacterial extracellular solute-binding protein, family 7"/>
    <property type="match status" value="1"/>
</dbReference>
<gene>
    <name evidence="4" type="ORF">U7230_08540</name>
</gene>
<dbReference type="InterPro" id="IPR004682">
    <property type="entry name" value="TRAP_DctP"/>
</dbReference>
<name>A0ABZ1BU56_9FIRM</name>
<evidence type="ECO:0000256" key="3">
    <source>
        <dbReference type="ARBA" id="ARBA00022729"/>
    </source>
</evidence>
<dbReference type="PIRSF" id="PIRSF006470">
    <property type="entry name" value="DctB"/>
    <property type="match status" value="1"/>
</dbReference>
<evidence type="ECO:0000313" key="4">
    <source>
        <dbReference type="EMBL" id="WRP16155.1"/>
    </source>
</evidence>
<evidence type="ECO:0000256" key="2">
    <source>
        <dbReference type="ARBA" id="ARBA00022448"/>
    </source>
</evidence>
<dbReference type="EMBL" id="CP141615">
    <property type="protein sequence ID" value="WRP16155.1"/>
    <property type="molecule type" value="Genomic_DNA"/>
</dbReference>